<feature type="domain" description="FAD-dependent oxidoreductase 2 FAD-binding" evidence="5">
    <location>
        <begin position="21"/>
        <end position="162"/>
    </location>
</feature>
<comment type="caution">
    <text evidence="6">The sequence shown here is derived from an EMBL/GenBank/DDBJ whole genome shotgun (WGS) entry which is preliminary data.</text>
</comment>
<name>X1KAA4_9ZZZZ</name>
<dbReference type="Pfam" id="PF00890">
    <property type="entry name" value="FAD_binding_2"/>
    <property type="match status" value="1"/>
</dbReference>
<reference evidence="6" key="1">
    <citation type="journal article" date="2014" name="Front. Microbiol.">
        <title>High frequency of phylogenetically diverse reductive dehalogenase-homologous genes in deep subseafloor sedimentary metagenomes.</title>
        <authorList>
            <person name="Kawai M."/>
            <person name="Futagami T."/>
            <person name="Toyoda A."/>
            <person name="Takaki Y."/>
            <person name="Nishi S."/>
            <person name="Hori S."/>
            <person name="Arai W."/>
            <person name="Tsubouchi T."/>
            <person name="Morono Y."/>
            <person name="Uchiyama I."/>
            <person name="Ito T."/>
            <person name="Fujiyama A."/>
            <person name="Inagaki F."/>
            <person name="Takami H."/>
        </authorList>
    </citation>
    <scope>NUCLEOTIDE SEQUENCE</scope>
    <source>
        <strain evidence="6">Expedition CK06-06</strain>
    </source>
</reference>
<organism evidence="6">
    <name type="scientific">marine sediment metagenome</name>
    <dbReference type="NCBI Taxonomy" id="412755"/>
    <lineage>
        <taxon>unclassified sequences</taxon>
        <taxon>metagenomes</taxon>
        <taxon>ecological metagenomes</taxon>
    </lineage>
</organism>
<dbReference type="GO" id="GO:0008734">
    <property type="term" value="F:L-aspartate oxidase activity"/>
    <property type="evidence" value="ECO:0007669"/>
    <property type="project" value="InterPro"/>
</dbReference>
<accession>X1KAA4</accession>
<keyword evidence="2" id="KW-0285">Flavoprotein</keyword>
<evidence type="ECO:0000256" key="1">
    <source>
        <dbReference type="ARBA" id="ARBA00001974"/>
    </source>
</evidence>
<keyword evidence="3" id="KW-0274">FAD</keyword>
<dbReference type="EMBL" id="BARV01012388">
    <property type="protein sequence ID" value="GAI03528.1"/>
    <property type="molecule type" value="Genomic_DNA"/>
</dbReference>
<evidence type="ECO:0000259" key="5">
    <source>
        <dbReference type="Pfam" id="PF00890"/>
    </source>
</evidence>
<evidence type="ECO:0000256" key="2">
    <source>
        <dbReference type="ARBA" id="ARBA00022630"/>
    </source>
</evidence>
<sequence>MVKKRFLISFDIKKTPYIQTDILIIGSGVAGLCAAIEAAKYAKVLIITKDKLSESNTEQAQGGIAVVLSEADSFERHIEDTLRVGSGLCNEKAVKILVEEGPLRIQELIQWGANFDKDDGRLSFTQEAGHSMRRIIHAKGDATGSELERILILKIKENSNIKILE</sequence>
<dbReference type="SUPFAM" id="SSF51905">
    <property type="entry name" value="FAD/NAD(P)-binding domain"/>
    <property type="match status" value="1"/>
</dbReference>
<protein>
    <recommendedName>
        <fullName evidence="5">FAD-dependent oxidoreductase 2 FAD-binding domain-containing protein</fullName>
    </recommendedName>
</protein>
<dbReference type="Gene3D" id="3.50.50.60">
    <property type="entry name" value="FAD/NAD(P)-binding domain"/>
    <property type="match status" value="1"/>
</dbReference>
<dbReference type="GO" id="GO:0034628">
    <property type="term" value="P:'de novo' NAD+ biosynthetic process from L-aspartate"/>
    <property type="evidence" value="ECO:0007669"/>
    <property type="project" value="TreeGrafter"/>
</dbReference>
<dbReference type="PANTHER" id="PTHR42716:SF2">
    <property type="entry name" value="L-ASPARTATE OXIDASE, CHLOROPLASTIC"/>
    <property type="match status" value="1"/>
</dbReference>
<dbReference type="AlphaFoldDB" id="X1KAA4"/>
<dbReference type="InterPro" id="IPR005288">
    <property type="entry name" value="NadB"/>
</dbReference>
<feature type="non-terminal residue" evidence="6">
    <location>
        <position position="165"/>
    </location>
</feature>
<evidence type="ECO:0000313" key="6">
    <source>
        <dbReference type="EMBL" id="GAI03528.1"/>
    </source>
</evidence>
<dbReference type="InterPro" id="IPR003953">
    <property type="entry name" value="FAD-dep_OxRdtase_2_FAD-bd"/>
</dbReference>
<keyword evidence="4" id="KW-0560">Oxidoreductase</keyword>
<dbReference type="PANTHER" id="PTHR42716">
    <property type="entry name" value="L-ASPARTATE OXIDASE"/>
    <property type="match status" value="1"/>
</dbReference>
<dbReference type="InterPro" id="IPR036188">
    <property type="entry name" value="FAD/NAD-bd_sf"/>
</dbReference>
<comment type="cofactor">
    <cofactor evidence="1">
        <name>FAD</name>
        <dbReference type="ChEBI" id="CHEBI:57692"/>
    </cofactor>
</comment>
<evidence type="ECO:0000256" key="3">
    <source>
        <dbReference type="ARBA" id="ARBA00022827"/>
    </source>
</evidence>
<proteinExistence type="predicted"/>
<evidence type="ECO:0000256" key="4">
    <source>
        <dbReference type="ARBA" id="ARBA00023002"/>
    </source>
</evidence>
<gene>
    <name evidence="6" type="ORF">S06H3_22969</name>
</gene>